<dbReference type="RefSeq" id="WP_009139698.1">
    <property type="nucleotide sequence ID" value="NZ_JH815198.1"/>
</dbReference>
<keyword evidence="2" id="KW-1133">Transmembrane helix</keyword>
<feature type="region of interest" description="Disordered" evidence="1">
    <location>
        <begin position="1"/>
        <end position="28"/>
    </location>
</feature>
<keyword evidence="4" id="KW-1185">Reference proteome</keyword>
<proteinExistence type="predicted"/>
<dbReference type="eggNOG" id="ENOG5031UUC">
    <property type="taxonomic scope" value="Bacteria"/>
</dbReference>
<evidence type="ECO:0000313" key="4">
    <source>
        <dbReference type="Proteomes" id="UP000006069"/>
    </source>
</evidence>
<feature type="compositionally biased region" description="Polar residues" evidence="1">
    <location>
        <begin position="7"/>
        <end position="24"/>
    </location>
</feature>
<evidence type="ECO:0000313" key="3">
    <source>
        <dbReference type="EMBL" id="EJZ83979.1"/>
    </source>
</evidence>
<dbReference type="PATRIC" id="fig|742818.3.peg.1589"/>
<sequence>MVDESTKQNGTLKEGSAGQQSNAQDCGKASSRECSTCAQEAPSCVSGGSASADAGASGAAAGGGDAPSVSGVARTRNLCIACAAALVAVLLAMQTISFVARSTDAHNMVVFGGVGVEVVETTIDASNAEVVVPDGANEDISNDGTCSRIVRVRNTQDHPVFTRVSLSMTGTDTQGTSVPADDVVSYEFGDGSWKAGGDGWYYYDAVLEPGQTTPPLITGLVFDMQQVHDRYRGGTLKLDINAVGVQSENNAASALDAEGWPQGGN</sequence>
<organism evidence="3 4">
    <name type="scientific">Slackia piriformis YIT 12062</name>
    <dbReference type="NCBI Taxonomy" id="742818"/>
    <lineage>
        <taxon>Bacteria</taxon>
        <taxon>Bacillati</taxon>
        <taxon>Actinomycetota</taxon>
        <taxon>Coriobacteriia</taxon>
        <taxon>Eggerthellales</taxon>
        <taxon>Eggerthellaceae</taxon>
        <taxon>Slackia</taxon>
    </lineage>
</organism>
<keyword evidence="2" id="KW-0472">Membrane</keyword>
<dbReference type="InParanoid" id="K0YWU9"/>
<protein>
    <submittedName>
        <fullName evidence="3">Uncharacterized protein</fullName>
    </submittedName>
</protein>
<comment type="caution">
    <text evidence="3">The sequence shown here is derived from an EMBL/GenBank/DDBJ whole genome shotgun (WGS) entry which is preliminary data.</text>
</comment>
<dbReference type="Proteomes" id="UP000006069">
    <property type="component" value="Unassembled WGS sequence"/>
</dbReference>
<reference evidence="3 4" key="1">
    <citation type="submission" date="2012-08" db="EMBL/GenBank/DDBJ databases">
        <title>The Genome Sequence of Slackia piriformis YIT 12062.</title>
        <authorList>
            <consortium name="The Broad Institute Genome Sequencing Platform"/>
            <person name="Earl A."/>
            <person name="Ward D."/>
            <person name="Feldgarden M."/>
            <person name="Gevers D."/>
            <person name="Morotomi M."/>
            <person name="Walker B."/>
            <person name="Young S.K."/>
            <person name="Zeng Q."/>
            <person name="Gargeya S."/>
            <person name="Fitzgerald M."/>
            <person name="Haas B."/>
            <person name="Abouelleil A."/>
            <person name="Alvarado L."/>
            <person name="Arachchi H.M."/>
            <person name="Berlin A.M."/>
            <person name="Chapman S.B."/>
            <person name="Goldberg J."/>
            <person name="Griggs A."/>
            <person name="Gujja S."/>
            <person name="Hansen M."/>
            <person name="Howarth C."/>
            <person name="Imamovic A."/>
            <person name="Larimer J."/>
            <person name="McCowen C."/>
            <person name="Montmayeur A."/>
            <person name="Murphy C."/>
            <person name="Neiman D."/>
            <person name="Pearson M."/>
            <person name="Priest M."/>
            <person name="Roberts A."/>
            <person name="Saif S."/>
            <person name="Shea T."/>
            <person name="Sisk P."/>
            <person name="Sykes S."/>
            <person name="Wortman J."/>
            <person name="Nusbaum C."/>
            <person name="Birren B."/>
        </authorList>
    </citation>
    <scope>NUCLEOTIDE SEQUENCE [LARGE SCALE GENOMIC DNA]</scope>
    <source>
        <strain evidence="3 4">YIT 12062</strain>
    </source>
</reference>
<feature type="transmembrane region" description="Helical" evidence="2">
    <location>
        <begin position="78"/>
        <end position="100"/>
    </location>
</feature>
<dbReference type="EMBL" id="ADMD01000007">
    <property type="protein sequence ID" value="EJZ83979.1"/>
    <property type="molecule type" value="Genomic_DNA"/>
</dbReference>
<name>K0YWU9_9ACTN</name>
<dbReference type="AlphaFoldDB" id="K0YWU9"/>
<evidence type="ECO:0000256" key="2">
    <source>
        <dbReference type="SAM" id="Phobius"/>
    </source>
</evidence>
<dbReference type="HOGENOM" id="CLU_1049308_0_0_11"/>
<accession>K0YWU9</accession>
<keyword evidence="2" id="KW-0812">Transmembrane</keyword>
<evidence type="ECO:0000256" key="1">
    <source>
        <dbReference type="SAM" id="MobiDB-lite"/>
    </source>
</evidence>
<gene>
    <name evidence="3" type="ORF">HMPREF9451_01505</name>
</gene>
<dbReference type="OrthoDB" id="3199619at2"/>